<dbReference type="Proteomes" id="UP001177021">
    <property type="component" value="Unassembled WGS sequence"/>
</dbReference>
<organism evidence="1 2">
    <name type="scientific">Trifolium pratense</name>
    <name type="common">Red clover</name>
    <dbReference type="NCBI Taxonomy" id="57577"/>
    <lineage>
        <taxon>Eukaryota</taxon>
        <taxon>Viridiplantae</taxon>
        <taxon>Streptophyta</taxon>
        <taxon>Embryophyta</taxon>
        <taxon>Tracheophyta</taxon>
        <taxon>Spermatophyta</taxon>
        <taxon>Magnoliopsida</taxon>
        <taxon>eudicotyledons</taxon>
        <taxon>Gunneridae</taxon>
        <taxon>Pentapetalae</taxon>
        <taxon>rosids</taxon>
        <taxon>fabids</taxon>
        <taxon>Fabales</taxon>
        <taxon>Fabaceae</taxon>
        <taxon>Papilionoideae</taxon>
        <taxon>50 kb inversion clade</taxon>
        <taxon>NPAAA clade</taxon>
        <taxon>Hologalegina</taxon>
        <taxon>IRL clade</taxon>
        <taxon>Trifolieae</taxon>
        <taxon>Trifolium</taxon>
    </lineage>
</organism>
<dbReference type="EMBL" id="CASHSV030000716">
    <property type="protein sequence ID" value="CAJ2672943.1"/>
    <property type="molecule type" value="Genomic_DNA"/>
</dbReference>
<keyword evidence="2" id="KW-1185">Reference proteome</keyword>
<sequence length="162" mass="18105">MVVIISHAITLPTSIPSLHSNICKDLGNPRFEQRCLRHIVAYPQIILAKDNLSFCKIFAKMAIDKAIRTQNYIKEMMNKYPSSEAIKECATTNYNYVVSELKAVLIEDPEMISMDVEYAADGVGQCETALANEKLVNVSSIHKLNNNIKFLTDILTSASSHL</sequence>
<reference evidence="1" key="1">
    <citation type="submission" date="2023-10" db="EMBL/GenBank/DDBJ databases">
        <authorList>
            <person name="Rodriguez Cubillos JULIANA M."/>
            <person name="De Vega J."/>
        </authorList>
    </citation>
    <scope>NUCLEOTIDE SEQUENCE</scope>
</reference>
<evidence type="ECO:0000313" key="2">
    <source>
        <dbReference type="Proteomes" id="UP001177021"/>
    </source>
</evidence>
<comment type="caution">
    <text evidence="1">The sequence shown here is derived from an EMBL/GenBank/DDBJ whole genome shotgun (WGS) entry which is preliminary data.</text>
</comment>
<proteinExistence type="predicted"/>
<evidence type="ECO:0000313" key="1">
    <source>
        <dbReference type="EMBL" id="CAJ2672943.1"/>
    </source>
</evidence>
<accession>A0ACB0LUD0</accession>
<gene>
    <name evidence="1" type="ORF">MILVUS5_LOCUS36488</name>
</gene>
<protein>
    <submittedName>
        <fullName evidence="1">Uncharacterized protein</fullName>
    </submittedName>
</protein>
<name>A0ACB0LUD0_TRIPR</name>